<keyword evidence="2" id="KW-0472">Membrane</keyword>
<protein>
    <recommendedName>
        <fullName evidence="5">Calcium uniporter protein</fullName>
    </recommendedName>
</protein>
<gene>
    <name evidence="3" type="ORF">PMEA_00000795</name>
</gene>
<dbReference type="EMBL" id="CALNXJ010000001">
    <property type="protein sequence ID" value="CAH3031950.1"/>
    <property type="molecule type" value="Genomic_DNA"/>
</dbReference>
<comment type="caution">
    <text evidence="3">The sequence shown here is derived from an EMBL/GenBank/DDBJ whole genome shotgun (WGS) entry which is preliminary data.</text>
</comment>
<feature type="transmembrane region" description="Helical" evidence="2">
    <location>
        <begin position="185"/>
        <end position="203"/>
    </location>
</feature>
<feature type="compositionally biased region" description="Polar residues" evidence="1">
    <location>
        <begin position="24"/>
        <end position="34"/>
    </location>
</feature>
<feature type="region of interest" description="Disordered" evidence="1">
    <location>
        <begin position="1"/>
        <end position="50"/>
    </location>
</feature>
<feature type="transmembrane region" description="Helical" evidence="2">
    <location>
        <begin position="209"/>
        <end position="226"/>
    </location>
</feature>
<keyword evidence="2" id="KW-0812">Transmembrane</keyword>
<proteinExistence type="predicted"/>
<evidence type="ECO:0000313" key="3">
    <source>
        <dbReference type="EMBL" id="CAH3031950.1"/>
    </source>
</evidence>
<name>A0AAU9VPL2_9CNID</name>
<keyword evidence="2" id="KW-1133">Transmembrane helix</keyword>
<evidence type="ECO:0000256" key="2">
    <source>
        <dbReference type="SAM" id="Phobius"/>
    </source>
</evidence>
<keyword evidence="4" id="KW-1185">Reference proteome</keyword>
<accession>A0AAU9VPL2</accession>
<sequence length="285" mass="32111">MVDNGDSVKGSVQDSLDDKKTLPTPFQETGNRQVSELAPHRQPRGIEAENPSATKKLAEVIAALLVLLFNLPGGSFAIVLTTARTVVQYIQIPPVDVEGRDKMKRDVEEIQIIMKEICNDESKLKDKFGNFPYHSTVDLIKWEWDLRILRGRLARCGVDIHILQGLVTKLVSEAHTAVKWTFPQVITGLLLASAVFGHCYYWAPMPGVWEGGSLILVLILLVRKAQDYYIIDQMVREGNRVKRELEESRRCYMKCKVTLEETLPSLKEMVDKFDGGSSSPKIKSE</sequence>
<evidence type="ECO:0000256" key="1">
    <source>
        <dbReference type="SAM" id="MobiDB-lite"/>
    </source>
</evidence>
<reference evidence="3 4" key="1">
    <citation type="submission" date="2022-05" db="EMBL/GenBank/DDBJ databases">
        <authorList>
            <consortium name="Genoscope - CEA"/>
            <person name="William W."/>
        </authorList>
    </citation>
    <scope>NUCLEOTIDE SEQUENCE [LARGE SCALE GENOMIC DNA]</scope>
</reference>
<evidence type="ECO:0008006" key="5">
    <source>
        <dbReference type="Google" id="ProtNLM"/>
    </source>
</evidence>
<dbReference type="Proteomes" id="UP001159428">
    <property type="component" value="Unassembled WGS sequence"/>
</dbReference>
<evidence type="ECO:0000313" key="4">
    <source>
        <dbReference type="Proteomes" id="UP001159428"/>
    </source>
</evidence>
<feature type="transmembrane region" description="Helical" evidence="2">
    <location>
        <begin position="60"/>
        <end position="80"/>
    </location>
</feature>
<dbReference type="AlphaFoldDB" id="A0AAU9VPL2"/>
<organism evidence="3 4">
    <name type="scientific">Pocillopora meandrina</name>
    <dbReference type="NCBI Taxonomy" id="46732"/>
    <lineage>
        <taxon>Eukaryota</taxon>
        <taxon>Metazoa</taxon>
        <taxon>Cnidaria</taxon>
        <taxon>Anthozoa</taxon>
        <taxon>Hexacorallia</taxon>
        <taxon>Scleractinia</taxon>
        <taxon>Astrocoeniina</taxon>
        <taxon>Pocilloporidae</taxon>
        <taxon>Pocillopora</taxon>
    </lineage>
</organism>